<dbReference type="CDD" id="cd18596">
    <property type="entry name" value="ABC_6TM_VMR1_D1_like"/>
    <property type="match status" value="1"/>
</dbReference>
<feature type="region of interest" description="Disordered" evidence="10">
    <location>
        <begin position="627"/>
        <end position="648"/>
    </location>
</feature>
<evidence type="ECO:0000256" key="5">
    <source>
        <dbReference type="ARBA" id="ARBA00022741"/>
    </source>
</evidence>
<dbReference type="InterPro" id="IPR003439">
    <property type="entry name" value="ABC_transporter-like_ATP-bd"/>
</dbReference>
<dbReference type="GO" id="GO:0016887">
    <property type="term" value="F:ATP hydrolysis activity"/>
    <property type="evidence" value="ECO:0007669"/>
    <property type="project" value="InterPro"/>
</dbReference>
<dbReference type="InterPro" id="IPR003593">
    <property type="entry name" value="AAA+_ATPase"/>
</dbReference>
<evidence type="ECO:0000256" key="7">
    <source>
        <dbReference type="ARBA" id="ARBA00022989"/>
    </source>
</evidence>
<dbReference type="GO" id="GO:0005524">
    <property type="term" value="F:ATP binding"/>
    <property type="evidence" value="ECO:0007669"/>
    <property type="project" value="UniProtKB-KW"/>
</dbReference>
<reference evidence="14" key="1">
    <citation type="submission" date="2021-12" db="EMBL/GenBank/DDBJ databases">
        <title>Curvularia clavata genome.</title>
        <authorList>
            <person name="Cao Y."/>
        </authorList>
    </citation>
    <scope>NUCLEOTIDE SEQUENCE</scope>
    <source>
        <strain evidence="14">Yc1106</strain>
    </source>
</reference>
<dbReference type="Pfam" id="PF00005">
    <property type="entry name" value="ABC_tran"/>
    <property type="match status" value="2"/>
</dbReference>
<dbReference type="SUPFAM" id="SSF90123">
    <property type="entry name" value="ABC transporter transmembrane region"/>
    <property type="match status" value="2"/>
</dbReference>
<feature type="transmembrane region" description="Helical" evidence="11">
    <location>
        <begin position="297"/>
        <end position="319"/>
    </location>
</feature>
<dbReference type="Gene3D" id="1.20.1560.10">
    <property type="entry name" value="ABC transporter type 1, transmembrane domain"/>
    <property type="match status" value="2"/>
</dbReference>
<protein>
    <recommendedName>
        <fullName evidence="16">ATP-dependent bile acid permease</fullName>
    </recommendedName>
</protein>
<sequence>MDGSSQQPCVRRVSINNRAARPLHNRFRVERTGSTQNLMRERCVTDQKESDLDWRNFRIGQAADYITTAVVRERQCASGKALAATNKVPLSPPGRVFLCDSSPTPSVHPGAQRLRHRLSTSVYRGAFNPKAPLYLSNRALALRCASPLVDNEYECDCERARPGDSWTRPQGTAGIVEQQAGGMFAHCKGPFWAIDDFSTCFERDYLQTLFPLIVCAISILYLLFQLYSAAITSKYYHAYSALDDASNPWSLRSPNYHGADEYDDDDTHDELERNQDLALRTVKTASTIAVDKPRGQLTIVVLEEAAVLAELGLHIAIFLTNAWGVHAKTAAITSIAVWAYIAALASLRLLFSSTSRFSFPALWYHTAFIYGCQWVFSILLFRSAIIHPRSSLHQKLMIGDFTLVSLLFLIALCSRKGNKTVHLEYEGDIAPAREPIASVFSLATFSWVDPIVWTGYKKTYELADVWNLPSKDKAGAVIARYRQAKKTSSLAYHLLKHFKRGLLIQAGWAAISGFLTFAPTLLLKVILEYVESPDLTPANAAWFYVILLFVSGSLSALADGQALWLGRKICIRLRAVIIGEIYAKALKRRAAATTDKVLGEEKKKSQEEDEEDQPKGLKRIFNFGKNKDKKKTSEASKDDDEDAAPGSDAQVTTGAIINLMAVDAFKVSEISAYLHFLWANTPVQVVVAVYLLYRILGYSSIAGIGMMVFLLPVNMYVARQFSKIQKLILAATDARIHTTNEVLTNIRIIKFFAWEQRFIGLVNEKRYSELKHLRRRYILWAVAATIWSGSPVLITFLSFLVYTNVEHKALIPSVAFTALSLFQILRIPLDQLADMVAHVQESKVSVDRIEEYLKEPETDKYKQLVTQKTDEDGQPVIGFENGTFSWGGADMADQAAADAFKLIDLNVKFHVGKLNVVVGPTGSGKTSLLMGLLGEMTKLKGDVYLPGGVSREDLIPDPETGLTESVAYCAQQAWLVNGTVKENIVFASEWDQKRYEEVIDICCLKRDLEILDAGDETVVGEKGVTLSGGQKQRISLARAMYSKARHLLLDDVLSAVDAHTAKWIFHYALHGRLMANRTCILVTHNVTLCLPHAEFAVVLENGRVTAQGTADEVINSGKLTEDLTKSRPASRGASKPPSQSASDTVREANDESSQANGDANTILNGKTDTKKIPSSNNQDEKKAEGGVKLSIILMYLQAMGPWYYWVGATIAFVAAQISSVSTNLWIRTWANAYADKGYAVMGHHRRSPVTHAPTLSGVGTCLNSATCSWNFPFSSQPEPSLYSYNTMQTTFGASGPEVDSVYFLGVYAILGLVFMLITFLREGFLFGGSLAASRRLHERLIQKVAHAKFRFFDQTPLGQLMNRFSKDIEAIDQEVAPVAIGVVHCLASVITIVVLISVITPAFLIAAFFISILYFLIGRFYINSSRDLKRLESVHRSPLYQQFGETLSGMTTIRAYGDERRFIRENLAKINTQHRPFIYLWAANRWLAFRVDVVGAMVAFFSGAFVVLSVGRLDAGAAGLALTYAVTFTENVLWFVRLYSANEQNMNSVERVKEYLDVDQEAPSVIPANRPPSNWPSKGSVEFINYSTRYRDDFDLVLKNLTFKILPGEKVGVVGRTGAGKSSMALALFRALEAEQGKILIDDIDIGLIGLHDLRENVVMVPQDPTLFTGTVRSNLDPFSIFTDEEIFTALREVNLISSLSQPASGTVTPTQQSAPSAAVQIPVPTTGAVTADVNASYTGATTNPGSILANRDWDRGETQEDTIVVMPNGHVVEQDDAAQGQAAMEADNKNTFKNLNSPVSESGSNLSQGQRQLLCLARALLKAPKVLLMDEATASIDYATDAKIQETIRQIKNTTITIAHRLQTIIDYDKVLVLDKGEVIEYGHPYDLVRKDGGSFRSMCQTSGELDSLISTAKAAYEAKASTASE</sequence>
<evidence type="ECO:0000256" key="3">
    <source>
        <dbReference type="ARBA" id="ARBA00022692"/>
    </source>
</evidence>
<keyword evidence="7 11" id="KW-1133">Transmembrane helix</keyword>
<name>A0A9Q8Z4E0_CURCL</name>
<feature type="domain" description="ABC transporter" evidence="12">
    <location>
        <begin position="1581"/>
        <end position="1902"/>
    </location>
</feature>
<keyword evidence="9" id="KW-0325">Glycoprotein</keyword>
<gene>
    <name evidence="14" type="ORF">yc1106_03053</name>
</gene>
<feature type="transmembrane region" description="Helical" evidence="11">
    <location>
        <begin position="1202"/>
        <end position="1226"/>
    </location>
</feature>
<dbReference type="InterPro" id="IPR036640">
    <property type="entry name" value="ABC1_TM_sf"/>
</dbReference>
<feature type="domain" description="ABC transmembrane type-1" evidence="13">
    <location>
        <begin position="509"/>
        <end position="841"/>
    </location>
</feature>
<evidence type="ECO:0000256" key="8">
    <source>
        <dbReference type="ARBA" id="ARBA00023136"/>
    </source>
</evidence>
<keyword evidence="5" id="KW-0547">Nucleotide-binding</keyword>
<keyword evidence="3 11" id="KW-0812">Transmembrane</keyword>
<feature type="transmembrane region" description="Helical" evidence="11">
    <location>
        <begin position="331"/>
        <end position="350"/>
    </location>
</feature>
<evidence type="ECO:0000259" key="13">
    <source>
        <dbReference type="PROSITE" id="PS50929"/>
    </source>
</evidence>
<keyword evidence="6" id="KW-0067">ATP-binding</keyword>
<dbReference type="PANTHER" id="PTHR24223">
    <property type="entry name" value="ATP-BINDING CASSETTE SUB-FAMILY C"/>
    <property type="match status" value="1"/>
</dbReference>
<dbReference type="Pfam" id="PF00664">
    <property type="entry name" value="ABC_membrane"/>
    <property type="match status" value="2"/>
</dbReference>
<keyword evidence="2" id="KW-0813">Transport</keyword>
<dbReference type="PANTHER" id="PTHR24223:SF353">
    <property type="entry name" value="ABC TRANSPORTER ATP-BINDING PROTEIN_PERMEASE VMR1-RELATED"/>
    <property type="match status" value="1"/>
</dbReference>
<dbReference type="GO" id="GO:0000329">
    <property type="term" value="C:fungal-type vacuole membrane"/>
    <property type="evidence" value="ECO:0007669"/>
    <property type="project" value="TreeGrafter"/>
</dbReference>
<evidence type="ECO:0000256" key="10">
    <source>
        <dbReference type="SAM" id="MobiDB-lite"/>
    </source>
</evidence>
<evidence type="ECO:0000256" key="9">
    <source>
        <dbReference type="ARBA" id="ARBA00023180"/>
    </source>
</evidence>
<feature type="transmembrane region" description="Helical" evidence="11">
    <location>
        <begin position="1402"/>
        <end position="1422"/>
    </location>
</feature>
<feature type="domain" description="ABC transporter" evidence="12">
    <location>
        <begin position="877"/>
        <end position="1126"/>
    </location>
</feature>
<dbReference type="GO" id="GO:0140359">
    <property type="term" value="F:ABC-type transporter activity"/>
    <property type="evidence" value="ECO:0007669"/>
    <property type="project" value="InterPro"/>
</dbReference>
<evidence type="ECO:0000256" key="11">
    <source>
        <dbReference type="SAM" id="Phobius"/>
    </source>
</evidence>
<dbReference type="PROSITE" id="PS00211">
    <property type="entry name" value="ABC_TRANSPORTER_1"/>
    <property type="match status" value="2"/>
</dbReference>
<feature type="transmembrane region" description="Helical" evidence="11">
    <location>
        <begin position="205"/>
        <end position="224"/>
    </location>
</feature>
<organism evidence="14 15">
    <name type="scientific">Curvularia clavata</name>
    <dbReference type="NCBI Taxonomy" id="95742"/>
    <lineage>
        <taxon>Eukaryota</taxon>
        <taxon>Fungi</taxon>
        <taxon>Dikarya</taxon>
        <taxon>Ascomycota</taxon>
        <taxon>Pezizomycotina</taxon>
        <taxon>Dothideomycetes</taxon>
        <taxon>Pleosporomycetidae</taxon>
        <taxon>Pleosporales</taxon>
        <taxon>Pleosporineae</taxon>
        <taxon>Pleosporaceae</taxon>
        <taxon>Curvularia</taxon>
    </lineage>
</organism>
<dbReference type="CDD" id="cd18604">
    <property type="entry name" value="ABC_6TM_VMR1_D2_like"/>
    <property type="match status" value="1"/>
</dbReference>
<dbReference type="PROSITE" id="PS50929">
    <property type="entry name" value="ABC_TM1F"/>
    <property type="match status" value="2"/>
</dbReference>
<dbReference type="EMBL" id="CP089275">
    <property type="protein sequence ID" value="USP75779.1"/>
    <property type="molecule type" value="Genomic_DNA"/>
</dbReference>
<evidence type="ECO:0000256" key="4">
    <source>
        <dbReference type="ARBA" id="ARBA00022737"/>
    </source>
</evidence>
<evidence type="ECO:0000256" key="6">
    <source>
        <dbReference type="ARBA" id="ARBA00022840"/>
    </source>
</evidence>
<dbReference type="PROSITE" id="PS50893">
    <property type="entry name" value="ABC_TRANSPORTER_2"/>
    <property type="match status" value="2"/>
</dbReference>
<feature type="transmembrane region" description="Helical" evidence="11">
    <location>
        <begin position="362"/>
        <end position="384"/>
    </location>
</feature>
<feature type="transmembrane region" description="Helical" evidence="11">
    <location>
        <begin position="1516"/>
        <end position="1536"/>
    </location>
</feature>
<dbReference type="CDD" id="cd03244">
    <property type="entry name" value="ABCC_MRP_domain2"/>
    <property type="match status" value="1"/>
</dbReference>
<dbReference type="Gene3D" id="3.40.50.300">
    <property type="entry name" value="P-loop containing nucleotide triphosphate hydrolases"/>
    <property type="match status" value="2"/>
</dbReference>
<dbReference type="CDD" id="cd03250">
    <property type="entry name" value="ABCC_MRP_domain1"/>
    <property type="match status" value="1"/>
</dbReference>
<feature type="transmembrane region" description="Helical" evidence="11">
    <location>
        <begin position="698"/>
        <end position="717"/>
    </location>
</feature>
<feature type="transmembrane region" description="Helical" evidence="11">
    <location>
        <begin position="1375"/>
        <end position="1396"/>
    </location>
</feature>
<evidence type="ECO:0000256" key="1">
    <source>
        <dbReference type="ARBA" id="ARBA00004141"/>
    </source>
</evidence>
<feature type="transmembrane region" description="Helical" evidence="11">
    <location>
        <begin position="396"/>
        <end position="413"/>
    </location>
</feature>
<proteinExistence type="predicted"/>
<feature type="transmembrane region" description="Helical" evidence="11">
    <location>
        <begin position="672"/>
        <end position="692"/>
    </location>
</feature>
<dbReference type="SMART" id="SM00382">
    <property type="entry name" value="AAA"/>
    <property type="match status" value="2"/>
</dbReference>
<dbReference type="OrthoDB" id="6500128at2759"/>
<comment type="subcellular location">
    <subcellularLocation>
        <location evidence="1">Membrane</location>
        <topology evidence="1">Multi-pass membrane protein</topology>
    </subcellularLocation>
</comment>
<feature type="region of interest" description="Disordered" evidence="10">
    <location>
        <begin position="1117"/>
        <end position="1181"/>
    </location>
</feature>
<feature type="transmembrane region" description="Helical" evidence="11">
    <location>
        <begin position="1487"/>
        <end position="1510"/>
    </location>
</feature>
<dbReference type="InterPro" id="IPR017871">
    <property type="entry name" value="ABC_transporter-like_CS"/>
</dbReference>
<keyword evidence="8 11" id="KW-0472">Membrane</keyword>
<dbReference type="FunFam" id="3.40.50.300:FF:004162">
    <property type="entry name" value="ATP binding cassette subfamily C member 5"/>
    <property type="match status" value="1"/>
</dbReference>
<evidence type="ECO:0000313" key="14">
    <source>
        <dbReference type="EMBL" id="USP75779.1"/>
    </source>
</evidence>
<accession>A0A9Q8Z4E0</accession>
<feature type="transmembrane region" description="Helical" evidence="11">
    <location>
        <begin position="777"/>
        <end position="803"/>
    </location>
</feature>
<dbReference type="Proteomes" id="UP001056012">
    <property type="component" value="Chromosome 2"/>
</dbReference>
<dbReference type="FunFam" id="3.40.50.300:FF:000825">
    <property type="entry name" value="ABC bile acid transporter"/>
    <property type="match status" value="1"/>
</dbReference>
<feature type="domain" description="ABC transmembrane type-1" evidence="13">
    <location>
        <begin position="1206"/>
        <end position="1541"/>
    </location>
</feature>
<feature type="compositionally biased region" description="Polar residues" evidence="10">
    <location>
        <begin position="1151"/>
        <end position="1177"/>
    </location>
</feature>
<dbReference type="InterPro" id="IPR011527">
    <property type="entry name" value="ABC1_TM_dom"/>
</dbReference>
<keyword evidence="4" id="KW-0677">Repeat</keyword>
<dbReference type="VEuPathDB" id="FungiDB:yc1106_03053"/>
<evidence type="ECO:0008006" key="16">
    <source>
        <dbReference type="Google" id="ProtNLM"/>
    </source>
</evidence>
<evidence type="ECO:0000259" key="12">
    <source>
        <dbReference type="PROSITE" id="PS50893"/>
    </source>
</evidence>
<evidence type="ECO:0000313" key="15">
    <source>
        <dbReference type="Proteomes" id="UP001056012"/>
    </source>
</evidence>
<evidence type="ECO:0000256" key="2">
    <source>
        <dbReference type="ARBA" id="ARBA00022448"/>
    </source>
</evidence>
<dbReference type="SUPFAM" id="SSF52540">
    <property type="entry name" value="P-loop containing nucleoside triphosphate hydrolases"/>
    <property type="match status" value="2"/>
</dbReference>
<feature type="transmembrane region" description="Helical" evidence="11">
    <location>
        <begin position="502"/>
        <end position="522"/>
    </location>
</feature>
<keyword evidence="15" id="KW-1185">Reference proteome</keyword>
<feature type="transmembrane region" description="Helical" evidence="11">
    <location>
        <begin position="1301"/>
        <end position="1320"/>
    </location>
</feature>
<dbReference type="InterPro" id="IPR027417">
    <property type="entry name" value="P-loop_NTPase"/>
</dbReference>
<feature type="transmembrane region" description="Helical" evidence="11">
    <location>
        <begin position="542"/>
        <end position="565"/>
    </location>
</feature>
<dbReference type="InterPro" id="IPR050173">
    <property type="entry name" value="ABC_transporter_C-like"/>
</dbReference>